<dbReference type="PROSITE" id="PS50994">
    <property type="entry name" value="INTEGRASE"/>
    <property type="match status" value="1"/>
</dbReference>
<feature type="non-terminal residue" evidence="2">
    <location>
        <position position="1"/>
    </location>
</feature>
<dbReference type="GO" id="GO:0015074">
    <property type="term" value="P:DNA integration"/>
    <property type="evidence" value="ECO:0007669"/>
    <property type="project" value="InterPro"/>
</dbReference>
<dbReference type="InterPro" id="IPR001584">
    <property type="entry name" value="Integrase_cat-core"/>
</dbReference>
<sequence length="224" mass="24998">RTRKAKAVRRALGAVKPPGLYFSPGTLWVIDLQGPFLEPDMDVTMPKSKRWALTCYDPVTCFLTYDILDSPNSDAVTRSCHRIFSVHGVPRAVVVDAGTALCGQQFLGFLRSNAVAHATMPRSSKHYAGFYERCHGLLLDQVRARLLQAEQDDEAVTFEALYGDSVAAVNKLPLHEFGGISAYELYFSRKPRYLVGTNPDDDMAIGAHRLQHWLPCLQEDDRKG</sequence>
<feature type="domain" description="Integrase catalytic" evidence="1">
    <location>
        <begin position="20"/>
        <end position="190"/>
    </location>
</feature>
<gene>
    <name evidence="2" type="ORF">FOZ62_013274</name>
</gene>
<organism evidence="2 3">
    <name type="scientific">Perkinsus olseni</name>
    <name type="common">Perkinsus atlanticus</name>
    <dbReference type="NCBI Taxonomy" id="32597"/>
    <lineage>
        <taxon>Eukaryota</taxon>
        <taxon>Sar</taxon>
        <taxon>Alveolata</taxon>
        <taxon>Perkinsozoa</taxon>
        <taxon>Perkinsea</taxon>
        <taxon>Perkinsida</taxon>
        <taxon>Perkinsidae</taxon>
        <taxon>Perkinsus</taxon>
    </lineage>
</organism>
<dbReference type="EMBL" id="JABANM010011431">
    <property type="protein sequence ID" value="KAF4737712.1"/>
    <property type="molecule type" value="Genomic_DNA"/>
</dbReference>
<dbReference type="InterPro" id="IPR036397">
    <property type="entry name" value="RNaseH_sf"/>
</dbReference>
<dbReference type="Gene3D" id="3.30.420.10">
    <property type="entry name" value="Ribonuclease H-like superfamily/Ribonuclease H"/>
    <property type="match status" value="1"/>
</dbReference>
<dbReference type="SUPFAM" id="SSF53098">
    <property type="entry name" value="Ribonuclease H-like"/>
    <property type="match status" value="1"/>
</dbReference>
<evidence type="ECO:0000313" key="2">
    <source>
        <dbReference type="EMBL" id="KAF4737712.1"/>
    </source>
</evidence>
<name>A0A7J6SYP9_PEROL</name>
<comment type="caution">
    <text evidence="2">The sequence shown here is derived from an EMBL/GenBank/DDBJ whole genome shotgun (WGS) entry which is preliminary data.</text>
</comment>
<dbReference type="InterPro" id="IPR012337">
    <property type="entry name" value="RNaseH-like_sf"/>
</dbReference>
<dbReference type="AlphaFoldDB" id="A0A7J6SYP9"/>
<feature type="non-terminal residue" evidence="2">
    <location>
        <position position="224"/>
    </location>
</feature>
<proteinExistence type="predicted"/>
<reference evidence="2 3" key="1">
    <citation type="submission" date="2020-04" db="EMBL/GenBank/DDBJ databases">
        <title>Perkinsus olseni comparative genomics.</title>
        <authorList>
            <person name="Bogema D.R."/>
        </authorList>
    </citation>
    <scope>NUCLEOTIDE SEQUENCE [LARGE SCALE GENOMIC DNA]</scope>
    <source>
        <strain evidence="2">ATCC PRA-205</strain>
    </source>
</reference>
<dbReference type="Proteomes" id="UP000574390">
    <property type="component" value="Unassembled WGS sequence"/>
</dbReference>
<evidence type="ECO:0000313" key="3">
    <source>
        <dbReference type="Proteomes" id="UP000574390"/>
    </source>
</evidence>
<accession>A0A7J6SYP9</accession>
<protein>
    <recommendedName>
        <fullName evidence="1">Integrase catalytic domain-containing protein</fullName>
    </recommendedName>
</protein>
<evidence type="ECO:0000259" key="1">
    <source>
        <dbReference type="PROSITE" id="PS50994"/>
    </source>
</evidence>
<dbReference type="GO" id="GO:0003676">
    <property type="term" value="F:nucleic acid binding"/>
    <property type="evidence" value="ECO:0007669"/>
    <property type="project" value="InterPro"/>
</dbReference>